<dbReference type="Pfam" id="PF19494">
    <property type="entry name" value="DUF6029"/>
    <property type="match status" value="2"/>
</dbReference>
<name>A0A7K4MQZ6_9ARCH</name>
<organism evidence="1 2">
    <name type="scientific">Marine Group I thaumarchaeote</name>
    <dbReference type="NCBI Taxonomy" id="2511932"/>
    <lineage>
        <taxon>Archaea</taxon>
        <taxon>Nitrososphaerota</taxon>
        <taxon>Marine Group I</taxon>
    </lineage>
</organism>
<protein>
    <submittedName>
        <fullName evidence="1">Uncharacterized protein</fullName>
    </submittedName>
</protein>
<dbReference type="Proteomes" id="UP000523105">
    <property type="component" value="Unassembled WGS sequence"/>
</dbReference>
<sequence>MITKIIVPLSIVLGSIFAQAEINFSYEMKYGDGKQVTGTASDNPDTLDYNYFENQLDINTNLGDDIYIYTQFEYSDLPVYGSRADGLNSFYLEYQNEKFIMKLGDQYELFGRGMSFYTLQNQNIDYDNSVKGLSFKYFMRENIEISALIGKGDYFYRSNPSRRETDLQLNSSVLLGSVNYTHDWLGYFQYMNTKQQLLIDPALTGIFGNKSEIYYDLYERAEPGSDLLELWVAYELGEIVKIDTVNITNHNFNWNFYLGQFDIYVDKAWVYYDKIFGDEVFGSRFYTAVYTDFMGTGITYEYKNYNTPYLIKTISNFPIVYREGSSILASRNAHTFNFGNEIGHQVDFNRQLFENINILGNLSLSHRHQKNGMAELSIMEFLAMNEDSEIYDYYPFRQMYLEVNGWTLSDRLYYKVGVDHFSELNFLNSGKNTYALTLPTHWVWKLSNGSSVTTYLEMQFKTEKQLNPPDFSLASEKNYTNHYFSFSYNHFGKWTLTGFYDREAVSDNVHQWPGFGFSYYLNSSTQISLFYGSQKGGLICANGICAEQPGFEDGVKITFRSLF</sequence>
<dbReference type="AlphaFoldDB" id="A0A7K4MQZ6"/>
<evidence type="ECO:0000313" key="1">
    <source>
        <dbReference type="EMBL" id="NWJ43779.1"/>
    </source>
</evidence>
<gene>
    <name evidence="1" type="ORF">HX837_06225</name>
</gene>
<accession>A0A7K4MQZ6</accession>
<proteinExistence type="predicted"/>
<dbReference type="EMBL" id="JACASV010000054">
    <property type="protein sequence ID" value="NWJ43779.1"/>
    <property type="molecule type" value="Genomic_DNA"/>
</dbReference>
<dbReference type="InterPro" id="IPR046070">
    <property type="entry name" value="DUF6029"/>
</dbReference>
<comment type="caution">
    <text evidence="1">The sequence shown here is derived from an EMBL/GenBank/DDBJ whole genome shotgun (WGS) entry which is preliminary data.</text>
</comment>
<reference evidence="1 2" key="1">
    <citation type="journal article" date="2019" name="Environ. Microbiol.">
        <title>Genomics insights into ecotype formation of ammonia-oxidizing archaea in the deep ocean.</title>
        <authorList>
            <person name="Wang Y."/>
            <person name="Huang J.M."/>
            <person name="Cui G.J."/>
            <person name="Nunoura T."/>
            <person name="Takaki Y."/>
            <person name="Li W.L."/>
            <person name="Li J."/>
            <person name="Gao Z.M."/>
            <person name="Takai K."/>
            <person name="Zhang A.Q."/>
            <person name="Stepanauskas R."/>
        </authorList>
    </citation>
    <scope>NUCLEOTIDE SEQUENCE [LARGE SCALE GENOMIC DNA]</scope>
    <source>
        <strain evidence="1 2">L15b</strain>
    </source>
</reference>
<evidence type="ECO:0000313" key="2">
    <source>
        <dbReference type="Proteomes" id="UP000523105"/>
    </source>
</evidence>